<dbReference type="EMBL" id="FLYE01000001">
    <property type="protein sequence ID" value="SCA55221.1"/>
    <property type="molecule type" value="Genomic_DNA"/>
</dbReference>
<evidence type="ECO:0000256" key="1">
    <source>
        <dbReference type="ARBA" id="ARBA00009013"/>
    </source>
</evidence>
<dbReference type="NCBIfam" id="TIGR00377">
    <property type="entry name" value="ant_ant_sig"/>
    <property type="match status" value="1"/>
</dbReference>
<dbReference type="Pfam" id="PF01740">
    <property type="entry name" value="STAS"/>
    <property type="match status" value="1"/>
</dbReference>
<dbReference type="CDD" id="cd07043">
    <property type="entry name" value="STAS_anti-anti-sigma_factors"/>
    <property type="match status" value="1"/>
</dbReference>
<sequence length="111" mass="12905">MDISVREQGDECIVYISGKISFLDHDLFKEMIENMASSKAKTCILDLFDCTQLDSAGLGFFMHAHESFKQHEIELHVRNAHDHVERLLNIARFKDFMSINQLPAEEHLKHF</sequence>
<dbReference type="PANTHER" id="PTHR33495">
    <property type="entry name" value="ANTI-SIGMA FACTOR ANTAGONIST TM_1081-RELATED-RELATED"/>
    <property type="match status" value="1"/>
</dbReference>
<dbReference type="Proteomes" id="UP000231658">
    <property type="component" value="Unassembled WGS sequence"/>
</dbReference>
<dbReference type="GO" id="GO:0043856">
    <property type="term" value="F:anti-sigma factor antagonist activity"/>
    <property type="evidence" value="ECO:0007669"/>
    <property type="project" value="InterPro"/>
</dbReference>
<dbReference type="InterPro" id="IPR002645">
    <property type="entry name" value="STAS_dom"/>
</dbReference>
<dbReference type="PROSITE" id="PS50801">
    <property type="entry name" value="STAS"/>
    <property type="match status" value="1"/>
</dbReference>
<gene>
    <name evidence="4" type="ORF">MTBPR1_10468</name>
</gene>
<accession>A0A1C3RDB5</accession>
<dbReference type="SUPFAM" id="SSF52091">
    <property type="entry name" value="SpoIIaa-like"/>
    <property type="match status" value="1"/>
</dbReference>
<feature type="domain" description="STAS" evidence="3">
    <location>
        <begin position="1"/>
        <end position="111"/>
    </location>
</feature>
<reference evidence="4 5" key="1">
    <citation type="submission" date="2016-07" db="EMBL/GenBank/DDBJ databases">
        <authorList>
            <person name="Lefevre C.T."/>
        </authorList>
    </citation>
    <scope>NUCLEOTIDE SEQUENCE [LARGE SCALE GENOMIC DNA]</scope>
    <source>
        <strain evidence="4">PR1</strain>
    </source>
</reference>
<evidence type="ECO:0000313" key="5">
    <source>
        <dbReference type="Proteomes" id="UP000231658"/>
    </source>
</evidence>
<keyword evidence="5" id="KW-1185">Reference proteome</keyword>
<name>A0A1C3RDB5_9PROT</name>
<dbReference type="InterPro" id="IPR003658">
    <property type="entry name" value="Anti-sigma_ant"/>
</dbReference>
<comment type="similarity">
    <text evidence="1 2">Belongs to the anti-sigma-factor antagonist family.</text>
</comment>
<protein>
    <recommendedName>
        <fullName evidence="2">Anti-sigma factor antagonist</fullName>
    </recommendedName>
</protein>
<dbReference type="OrthoDB" id="9793697at2"/>
<dbReference type="STRING" id="1867952.MTBPR1_10468"/>
<dbReference type="Gene3D" id="3.30.750.24">
    <property type="entry name" value="STAS domain"/>
    <property type="match status" value="1"/>
</dbReference>
<proteinExistence type="inferred from homology"/>
<organism evidence="4 5">
    <name type="scientific">Candidatus Terasakiella magnetica</name>
    <dbReference type="NCBI Taxonomy" id="1867952"/>
    <lineage>
        <taxon>Bacteria</taxon>
        <taxon>Pseudomonadati</taxon>
        <taxon>Pseudomonadota</taxon>
        <taxon>Alphaproteobacteria</taxon>
        <taxon>Rhodospirillales</taxon>
        <taxon>Terasakiellaceae</taxon>
        <taxon>Terasakiella</taxon>
    </lineage>
</organism>
<evidence type="ECO:0000259" key="3">
    <source>
        <dbReference type="PROSITE" id="PS50801"/>
    </source>
</evidence>
<dbReference type="AlphaFoldDB" id="A0A1C3RDB5"/>
<dbReference type="InterPro" id="IPR036513">
    <property type="entry name" value="STAS_dom_sf"/>
</dbReference>
<dbReference type="RefSeq" id="WP_069185913.1">
    <property type="nucleotide sequence ID" value="NZ_FLYE01000001.1"/>
</dbReference>
<evidence type="ECO:0000313" key="4">
    <source>
        <dbReference type="EMBL" id="SCA55221.1"/>
    </source>
</evidence>
<evidence type="ECO:0000256" key="2">
    <source>
        <dbReference type="RuleBase" id="RU003749"/>
    </source>
</evidence>